<dbReference type="KEGG" id="dsq:DICSQDRAFT_61944"/>
<keyword evidence="2" id="KW-0378">Hydrolase</keyword>
<dbReference type="SUPFAM" id="SSF50978">
    <property type="entry name" value="WD40 repeat-like"/>
    <property type="match status" value="1"/>
</dbReference>
<dbReference type="Proteomes" id="UP000053319">
    <property type="component" value="Unassembled WGS sequence"/>
</dbReference>
<dbReference type="EMBL" id="JH719413">
    <property type="protein sequence ID" value="EJF60901.1"/>
    <property type="molecule type" value="Genomic_DNA"/>
</dbReference>
<dbReference type="HOGENOM" id="CLU_000288_57_33_1"/>
<dbReference type="PANTHER" id="PTHR19879:SF9">
    <property type="entry name" value="TRANSCRIPTION INITIATION FACTOR TFIID SUBUNIT 5"/>
    <property type="match status" value="1"/>
</dbReference>
<dbReference type="GO" id="GO:0008233">
    <property type="term" value="F:peptidase activity"/>
    <property type="evidence" value="ECO:0007669"/>
    <property type="project" value="UniProtKB-KW"/>
</dbReference>
<dbReference type="GeneID" id="18843083"/>
<accession>R7SXT2</accession>
<dbReference type="PANTHER" id="PTHR19879">
    <property type="entry name" value="TRANSCRIPTION INITIATION FACTOR TFIID"/>
    <property type="match status" value="1"/>
</dbReference>
<organism evidence="2 3">
    <name type="scientific">Dichomitus squalens (strain LYAD-421)</name>
    <name type="common">Western red white-rot fungus</name>
    <dbReference type="NCBI Taxonomy" id="732165"/>
    <lineage>
        <taxon>Eukaryota</taxon>
        <taxon>Fungi</taxon>
        <taxon>Dikarya</taxon>
        <taxon>Basidiomycota</taxon>
        <taxon>Agaricomycotina</taxon>
        <taxon>Agaricomycetes</taxon>
        <taxon>Polyporales</taxon>
        <taxon>Polyporaceae</taxon>
        <taxon>Dichomitus</taxon>
    </lineage>
</organism>
<reference evidence="2 3" key="1">
    <citation type="journal article" date="2012" name="Science">
        <title>The Paleozoic origin of enzymatic lignin decomposition reconstructed from 31 fungal genomes.</title>
        <authorList>
            <person name="Floudas D."/>
            <person name="Binder M."/>
            <person name="Riley R."/>
            <person name="Barry K."/>
            <person name="Blanchette R.A."/>
            <person name="Henrissat B."/>
            <person name="Martinez A.T."/>
            <person name="Otillar R."/>
            <person name="Spatafora J.W."/>
            <person name="Yadav J.S."/>
            <person name="Aerts A."/>
            <person name="Benoit I."/>
            <person name="Boyd A."/>
            <person name="Carlson A."/>
            <person name="Copeland A."/>
            <person name="Coutinho P.M."/>
            <person name="de Vries R.P."/>
            <person name="Ferreira P."/>
            <person name="Findley K."/>
            <person name="Foster B."/>
            <person name="Gaskell J."/>
            <person name="Glotzer D."/>
            <person name="Gorecki P."/>
            <person name="Heitman J."/>
            <person name="Hesse C."/>
            <person name="Hori C."/>
            <person name="Igarashi K."/>
            <person name="Jurgens J.A."/>
            <person name="Kallen N."/>
            <person name="Kersten P."/>
            <person name="Kohler A."/>
            <person name="Kuees U."/>
            <person name="Kumar T.K.A."/>
            <person name="Kuo A."/>
            <person name="LaButti K."/>
            <person name="Larrondo L.F."/>
            <person name="Lindquist E."/>
            <person name="Ling A."/>
            <person name="Lombard V."/>
            <person name="Lucas S."/>
            <person name="Lundell T."/>
            <person name="Martin R."/>
            <person name="McLaughlin D.J."/>
            <person name="Morgenstern I."/>
            <person name="Morin E."/>
            <person name="Murat C."/>
            <person name="Nagy L.G."/>
            <person name="Nolan M."/>
            <person name="Ohm R.A."/>
            <person name="Patyshakuliyeva A."/>
            <person name="Rokas A."/>
            <person name="Ruiz-Duenas F.J."/>
            <person name="Sabat G."/>
            <person name="Salamov A."/>
            <person name="Samejima M."/>
            <person name="Schmutz J."/>
            <person name="Slot J.C."/>
            <person name="St John F."/>
            <person name="Stenlid J."/>
            <person name="Sun H."/>
            <person name="Sun S."/>
            <person name="Syed K."/>
            <person name="Tsang A."/>
            <person name="Wiebenga A."/>
            <person name="Young D."/>
            <person name="Pisabarro A."/>
            <person name="Eastwood D.C."/>
            <person name="Martin F."/>
            <person name="Cullen D."/>
            <person name="Grigoriev I.V."/>
            <person name="Hibbett D.S."/>
        </authorList>
    </citation>
    <scope>NUCLEOTIDE SEQUENCE [LARGE SCALE GENOMIC DNA]</scope>
    <source>
        <strain evidence="2 3">LYAD-421 SS1</strain>
    </source>
</reference>
<proteinExistence type="predicted"/>
<evidence type="ECO:0000313" key="3">
    <source>
        <dbReference type="Proteomes" id="UP000053319"/>
    </source>
</evidence>
<dbReference type="Pfam" id="PF00400">
    <property type="entry name" value="WD40"/>
    <property type="match status" value="3"/>
</dbReference>
<sequence>MSFPVGGLGHDGPVGRALAISSDGQWVATGSSDSTIILWDGHHACICHEWIAHSGAMAHLAFSPNSRHLVSIAIVWGIHGESHSRLGAPKNCRSFLGTCAWSPDGALIAIGYYNCIVQVWDARTFESLALLDHLRTDFGRAPDFIFSPDSRWLVIWGGEMCGIWDVPSDTFKRPDVKGGDQAAYPAVAGLGVFSPGSTRLSVAYTDGSVHTWNVETAEEVAILQLPAAGSSWASAFSPDGWHLLFRTPDNAAKVVDIHTGAILASLQGDAHTTMWPVCFFPCGKYIASAAGFEVRLWRTGDGSCLGTLWSHDDAVTCLAFSAGGTMLWSAGSNGTVIGRRILDIFSEECTTESSSTLH</sequence>
<dbReference type="SMART" id="SM00320">
    <property type="entry name" value="WD40"/>
    <property type="match status" value="7"/>
</dbReference>
<dbReference type="OMA" id="ICHEWIA"/>
<dbReference type="Gene3D" id="2.130.10.10">
    <property type="entry name" value="YVTN repeat-like/Quinoprotein amine dehydrogenase"/>
    <property type="match status" value="3"/>
</dbReference>
<dbReference type="RefSeq" id="XP_007366436.1">
    <property type="nucleotide sequence ID" value="XM_007366374.1"/>
</dbReference>
<evidence type="ECO:0000256" key="1">
    <source>
        <dbReference type="PROSITE-ProRule" id="PRU00221"/>
    </source>
</evidence>
<dbReference type="OrthoDB" id="2754813at2759"/>
<feature type="repeat" description="WD" evidence="1">
    <location>
        <begin position="17"/>
        <end position="40"/>
    </location>
</feature>
<dbReference type="GO" id="GO:0006508">
    <property type="term" value="P:proteolysis"/>
    <property type="evidence" value="ECO:0007669"/>
    <property type="project" value="UniProtKB-KW"/>
</dbReference>
<protein>
    <submittedName>
        <fullName evidence="2">Tricorn protease domain 2-containing protein</fullName>
    </submittedName>
</protein>
<evidence type="ECO:0000313" key="2">
    <source>
        <dbReference type="EMBL" id="EJF60901.1"/>
    </source>
</evidence>
<dbReference type="PROSITE" id="PS50082">
    <property type="entry name" value="WD_REPEATS_2"/>
    <property type="match status" value="1"/>
</dbReference>
<name>R7SXT2_DICSQ</name>
<keyword evidence="2" id="KW-0645">Protease</keyword>
<dbReference type="InterPro" id="IPR036322">
    <property type="entry name" value="WD40_repeat_dom_sf"/>
</dbReference>
<dbReference type="InterPro" id="IPR015943">
    <property type="entry name" value="WD40/YVTN_repeat-like_dom_sf"/>
</dbReference>
<gene>
    <name evidence="2" type="ORF">DICSQDRAFT_61944</name>
</gene>
<keyword evidence="1" id="KW-0853">WD repeat</keyword>
<dbReference type="InterPro" id="IPR001680">
    <property type="entry name" value="WD40_rpt"/>
</dbReference>
<dbReference type="AlphaFoldDB" id="R7SXT2"/>